<dbReference type="Proteomes" id="UP001314170">
    <property type="component" value="Unassembled WGS sequence"/>
</dbReference>
<comment type="similarity">
    <text evidence="1">Belongs to the sulfotransferase 1 family.</text>
</comment>
<keyword evidence="4" id="KW-1185">Reference proteome</keyword>
<keyword evidence="1" id="KW-0808">Transferase</keyword>
<dbReference type="Pfam" id="PF00685">
    <property type="entry name" value="Sulfotransfer_1"/>
    <property type="match status" value="1"/>
</dbReference>
<feature type="domain" description="Sulfotransferase" evidence="2">
    <location>
        <begin position="32"/>
        <end position="82"/>
    </location>
</feature>
<evidence type="ECO:0000256" key="1">
    <source>
        <dbReference type="RuleBase" id="RU361155"/>
    </source>
</evidence>
<gene>
    <name evidence="3" type="ORF">DCAF_LOCUS13304</name>
</gene>
<reference evidence="3 4" key="1">
    <citation type="submission" date="2024-01" db="EMBL/GenBank/DDBJ databases">
        <authorList>
            <person name="Waweru B."/>
        </authorList>
    </citation>
    <scope>NUCLEOTIDE SEQUENCE [LARGE SCALE GENOMIC DNA]</scope>
</reference>
<organism evidence="3 4">
    <name type="scientific">Dovyalis caffra</name>
    <dbReference type="NCBI Taxonomy" id="77055"/>
    <lineage>
        <taxon>Eukaryota</taxon>
        <taxon>Viridiplantae</taxon>
        <taxon>Streptophyta</taxon>
        <taxon>Embryophyta</taxon>
        <taxon>Tracheophyta</taxon>
        <taxon>Spermatophyta</taxon>
        <taxon>Magnoliopsida</taxon>
        <taxon>eudicotyledons</taxon>
        <taxon>Gunneridae</taxon>
        <taxon>Pentapetalae</taxon>
        <taxon>rosids</taxon>
        <taxon>fabids</taxon>
        <taxon>Malpighiales</taxon>
        <taxon>Salicaceae</taxon>
        <taxon>Flacourtieae</taxon>
        <taxon>Dovyalis</taxon>
    </lineage>
</organism>
<dbReference type="EMBL" id="CAWUPB010001111">
    <property type="protein sequence ID" value="CAK7338260.1"/>
    <property type="molecule type" value="Genomic_DNA"/>
</dbReference>
<dbReference type="SUPFAM" id="SSF52540">
    <property type="entry name" value="P-loop containing nucleoside triphosphate hydrolases"/>
    <property type="match status" value="1"/>
</dbReference>
<dbReference type="Gene3D" id="3.40.50.300">
    <property type="entry name" value="P-loop containing nucleotide triphosphate hydrolases"/>
    <property type="match status" value="1"/>
</dbReference>
<name>A0AAV1RQX0_9ROSI</name>
<evidence type="ECO:0000313" key="3">
    <source>
        <dbReference type="EMBL" id="CAK7338260.1"/>
    </source>
</evidence>
<dbReference type="InterPro" id="IPR027417">
    <property type="entry name" value="P-loop_NTPase"/>
</dbReference>
<comment type="caution">
    <text evidence="3">The sequence shown here is derived from an EMBL/GenBank/DDBJ whole genome shotgun (WGS) entry which is preliminary data.</text>
</comment>
<dbReference type="EC" id="2.8.2.-" evidence="1"/>
<dbReference type="GO" id="GO:0008146">
    <property type="term" value="F:sulfotransferase activity"/>
    <property type="evidence" value="ECO:0007669"/>
    <property type="project" value="InterPro"/>
</dbReference>
<evidence type="ECO:0000259" key="2">
    <source>
        <dbReference type="Pfam" id="PF00685"/>
    </source>
</evidence>
<accession>A0AAV1RQX0</accession>
<evidence type="ECO:0000313" key="4">
    <source>
        <dbReference type="Proteomes" id="UP001314170"/>
    </source>
</evidence>
<dbReference type="AlphaFoldDB" id="A0AAV1RQX0"/>
<sequence length="89" mass="9967">MVPEDPLQVQAIKPRPFDSSSYTKAAHILSNLEINKGSAAQSLFKNSDFFRKGEVGDWKNYLTTEMAAALDHKIKEKLHDSGLTFTMPL</sequence>
<protein>
    <recommendedName>
        <fullName evidence="1">Sulfotransferase</fullName>
        <ecNumber evidence="1">2.8.2.-</ecNumber>
    </recommendedName>
</protein>
<proteinExistence type="inferred from homology"/>
<dbReference type="InterPro" id="IPR000863">
    <property type="entry name" value="Sulfotransferase_dom"/>
</dbReference>